<evidence type="ECO:0000256" key="1">
    <source>
        <dbReference type="ARBA" id="ARBA00004496"/>
    </source>
</evidence>
<dbReference type="Gene3D" id="1.25.10.10">
    <property type="entry name" value="Leucine-rich Repeat Variant"/>
    <property type="match status" value="1"/>
</dbReference>
<keyword evidence="3 6" id="KW-0853">WD repeat</keyword>
<dbReference type="InterPro" id="IPR055231">
    <property type="entry name" value="2AA_helical"/>
</dbReference>
<dbReference type="Proteomes" id="UP001140074">
    <property type="component" value="Unassembled WGS sequence"/>
</dbReference>
<feature type="repeat" description="WD" evidence="6">
    <location>
        <begin position="309"/>
        <end position="330"/>
    </location>
</feature>
<dbReference type="GO" id="GO:0000159">
    <property type="term" value="C:protein phosphatase type 2A complex"/>
    <property type="evidence" value="ECO:0007669"/>
    <property type="project" value="TreeGrafter"/>
</dbReference>
<organism evidence="9 10">
    <name type="scientific">Coemansia aciculifera</name>
    <dbReference type="NCBI Taxonomy" id="417176"/>
    <lineage>
        <taxon>Eukaryota</taxon>
        <taxon>Fungi</taxon>
        <taxon>Fungi incertae sedis</taxon>
        <taxon>Zoopagomycota</taxon>
        <taxon>Kickxellomycotina</taxon>
        <taxon>Kickxellomycetes</taxon>
        <taxon>Kickxellales</taxon>
        <taxon>Kickxellaceae</taxon>
        <taxon>Coemansia</taxon>
    </lineage>
</organism>
<comment type="caution">
    <text evidence="9">The sequence shown here is derived from an EMBL/GenBank/DDBJ whole genome shotgun (WGS) entry which is preliminary data.</text>
</comment>
<dbReference type="InterPro" id="IPR021133">
    <property type="entry name" value="HEAT_type_2"/>
</dbReference>
<dbReference type="PROSITE" id="PS50082">
    <property type="entry name" value="WD_REPEATS_2"/>
    <property type="match status" value="6"/>
</dbReference>
<feature type="repeat" description="WD" evidence="6">
    <location>
        <begin position="201"/>
        <end position="242"/>
    </location>
</feature>
<name>A0A9W8M1S7_9FUNG</name>
<evidence type="ECO:0000256" key="6">
    <source>
        <dbReference type="PROSITE-ProRule" id="PRU00221"/>
    </source>
</evidence>
<reference evidence="9" key="1">
    <citation type="submission" date="2022-07" db="EMBL/GenBank/DDBJ databases">
        <title>Phylogenomic reconstructions and comparative analyses of Kickxellomycotina fungi.</title>
        <authorList>
            <person name="Reynolds N.K."/>
            <person name="Stajich J.E."/>
            <person name="Barry K."/>
            <person name="Grigoriev I.V."/>
            <person name="Crous P."/>
            <person name="Smith M.E."/>
        </authorList>
    </citation>
    <scope>NUCLEOTIDE SEQUENCE</scope>
    <source>
        <strain evidence="9">RSA 476</strain>
    </source>
</reference>
<evidence type="ECO:0000256" key="3">
    <source>
        <dbReference type="ARBA" id="ARBA00022574"/>
    </source>
</evidence>
<keyword evidence="4" id="KW-0677">Repeat</keyword>
<feature type="compositionally biased region" description="Acidic residues" evidence="7">
    <location>
        <begin position="11"/>
        <end position="27"/>
    </location>
</feature>
<feature type="region of interest" description="Disordered" evidence="7">
    <location>
        <begin position="1"/>
        <end position="61"/>
    </location>
</feature>
<evidence type="ECO:0000256" key="7">
    <source>
        <dbReference type="SAM" id="MobiDB-lite"/>
    </source>
</evidence>
<feature type="repeat" description="HEAT" evidence="5">
    <location>
        <begin position="980"/>
        <end position="1017"/>
    </location>
</feature>
<dbReference type="InterPro" id="IPR015943">
    <property type="entry name" value="WD40/YVTN_repeat-like_dom_sf"/>
</dbReference>
<gene>
    <name evidence="9" type="primary">TPD3</name>
    <name evidence="9" type="ORF">GGH94_004881</name>
</gene>
<dbReference type="Pfam" id="PF22956">
    <property type="entry name" value="VPS15-like_hel"/>
    <property type="match status" value="1"/>
</dbReference>
<dbReference type="Gene3D" id="2.130.10.10">
    <property type="entry name" value="YVTN repeat-like/Quinoprotein amine dehydrogenase"/>
    <property type="match status" value="1"/>
</dbReference>
<feature type="repeat" description="HEAT" evidence="5">
    <location>
        <begin position="780"/>
        <end position="818"/>
    </location>
</feature>
<feature type="repeat" description="HEAT" evidence="5">
    <location>
        <begin position="741"/>
        <end position="779"/>
    </location>
</feature>
<evidence type="ECO:0000256" key="4">
    <source>
        <dbReference type="ARBA" id="ARBA00022737"/>
    </source>
</evidence>
<evidence type="ECO:0000313" key="10">
    <source>
        <dbReference type="Proteomes" id="UP001140074"/>
    </source>
</evidence>
<dbReference type="PANTHER" id="PTHR10648:SF4">
    <property type="entry name" value="PROTEIN PHOSPHATASE 2 (FORMERLY 2A), REGULATORY SUBUNIT A, BETA ISOFORM-RELATED"/>
    <property type="match status" value="1"/>
</dbReference>
<dbReference type="SUPFAM" id="SSF48371">
    <property type="entry name" value="ARM repeat"/>
    <property type="match status" value="1"/>
</dbReference>
<dbReference type="EMBL" id="JANBUY010000221">
    <property type="protein sequence ID" value="KAJ2861469.1"/>
    <property type="molecule type" value="Genomic_DNA"/>
</dbReference>
<dbReference type="InterPro" id="IPR016024">
    <property type="entry name" value="ARM-type_fold"/>
</dbReference>
<feature type="repeat" description="HEAT" evidence="5">
    <location>
        <begin position="936"/>
        <end position="969"/>
    </location>
</feature>
<dbReference type="InterPro" id="IPR036322">
    <property type="entry name" value="WD40_repeat_dom_sf"/>
</dbReference>
<feature type="repeat" description="WD" evidence="6">
    <location>
        <begin position="330"/>
        <end position="371"/>
    </location>
</feature>
<dbReference type="CDD" id="cd00200">
    <property type="entry name" value="WD40"/>
    <property type="match status" value="1"/>
</dbReference>
<dbReference type="GO" id="GO:0005829">
    <property type="term" value="C:cytosol"/>
    <property type="evidence" value="ECO:0007669"/>
    <property type="project" value="TreeGrafter"/>
</dbReference>
<dbReference type="InterPro" id="IPR011989">
    <property type="entry name" value="ARM-like"/>
</dbReference>
<evidence type="ECO:0000256" key="2">
    <source>
        <dbReference type="ARBA" id="ARBA00022490"/>
    </source>
</evidence>
<dbReference type="SUPFAM" id="SSF50978">
    <property type="entry name" value="WD40 repeat-like"/>
    <property type="match status" value="1"/>
</dbReference>
<accession>A0A9W8M1S7</accession>
<dbReference type="GO" id="GO:0005634">
    <property type="term" value="C:nucleus"/>
    <property type="evidence" value="ECO:0007669"/>
    <property type="project" value="TreeGrafter"/>
</dbReference>
<feature type="repeat" description="HEAT" evidence="5">
    <location>
        <begin position="819"/>
        <end position="857"/>
    </location>
</feature>
<dbReference type="GO" id="GO:0019888">
    <property type="term" value="F:protein phosphatase regulator activity"/>
    <property type="evidence" value="ECO:0007669"/>
    <property type="project" value="TreeGrafter"/>
</dbReference>
<sequence length="1017" mass="111002">MNSDDRHNQHDEEEDVEETFVDDDDVADVAHYEGEEGDEDMAMDDDDDDDDDDDEQGDGGERSEILLEDDSVQGFFAHKEPVFSVDLHPTKQNLVVSGGSDDRAYIWQLDTGEQIAELSQHGDSVSAVRFSSDGSLVATGGMDGKIHVYSVDKREQCATLDGPDEIQFVDWHPKGNVLLAGAQDASLWMWSLPTGDFMHVFAGHSAPVTCGRFTNSGRNIVSGAEDGSLIVWDPKTAAIVRQFTSQDERFHQGAITSLAIARDDQVILTGSVDATAKLVHVNGSILGSLGNATESVEAVGLCDVLPLAATGSVDGSLSVWDINTMRLRTTLRHDDSVTRVLWHESSPMLTSVSMDCSVRTWDARTGECVRVWRGHQAGIMDLALTHDGRTVVTASDDGCCLMAEQMSVDSVPPTAPVSTGVHYDFQDAQSGDLGALAAIADAMKSDSLADRLESLKRLGVLALAMGEERTREELVPFLDESIDDEDELLLSLAEVLGDFVQYVGGPKYAYVLLRPLENLAAAEETVAVESINKLVDVMDQPQVEEYLIPSIARLSSGEWFTSRSSAAGLYAAAYGKVTDAIQSKLRAGYDALCKDETPMIRRAAAANLEGLVGRIEKDHVVSFAIPNFRRLAGDDQDSVRLLTVEPLVAITKRLDTDECRNLLGDSVQRLCGDKSWRVRYMVADHFVAVATNVKDRGLQEELVNVAIALMHDNEAEVRGAICTQLDGLADLAAPDAIVTRLQGPLQELVDDPSQHVRATLAKHIGSLCRVFGKDGTIEHLLPLLLRLLKDTFPDVRLNIISKLDVVDRVVGIDSLSQSLLPAIVELAEDKQWRVRLAIIEYVPLIASQLGVHFFDEQLSNLCMSWLGDPVYSIREAATTNLKKLTEVFGVDWARSTIIPKILAMATHPNYLYRMTTIFAITTIAPSVTPEIVRDLILPSLEGLVNDPIPNIRFNVAKSMEPLTAALRRSPDTAPLEGSVIRPTLARLEEDSDPDVRFFAHRSLLAIDSAASQASVTA</sequence>
<feature type="repeat" description="WD" evidence="6">
    <location>
        <begin position="169"/>
        <end position="200"/>
    </location>
</feature>
<feature type="compositionally biased region" description="Acidic residues" evidence="7">
    <location>
        <begin position="35"/>
        <end position="58"/>
    </location>
</feature>
<feature type="domain" description="Phosphatase 2A Regulatory Subunit A helical" evidence="8">
    <location>
        <begin position="598"/>
        <end position="824"/>
    </location>
</feature>
<feature type="repeat" description="WD" evidence="6">
    <location>
        <begin position="118"/>
        <end position="159"/>
    </location>
</feature>
<dbReference type="PANTHER" id="PTHR10648">
    <property type="entry name" value="SERINE/THREONINE-PROTEIN PHOSPHATASE PP2A 65 KDA REGULATORY SUBUNIT"/>
    <property type="match status" value="1"/>
</dbReference>
<dbReference type="InterPro" id="IPR051023">
    <property type="entry name" value="PP2A_Regulatory_Subunit_A"/>
</dbReference>
<dbReference type="PROSITE" id="PS50294">
    <property type="entry name" value="WD_REPEATS_REGION"/>
    <property type="match status" value="4"/>
</dbReference>
<evidence type="ECO:0000313" key="9">
    <source>
        <dbReference type="EMBL" id="KAJ2861469.1"/>
    </source>
</evidence>
<dbReference type="PROSITE" id="PS50077">
    <property type="entry name" value="HEAT_REPEAT"/>
    <property type="match status" value="6"/>
</dbReference>
<dbReference type="InterPro" id="IPR001680">
    <property type="entry name" value="WD40_rpt"/>
</dbReference>
<dbReference type="SMART" id="SM00320">
    <property type="entry name" value="WD40"/>
    <property type="match status" value="8"/>
</dbReference>
<evidence type="ECO:0000256" key="5">
    <source>
        <dbReference type="PROSITE-ProRule" id="PRU00103"/>
    </source>
</evidence>
<feature type="repeat" description="WD" evidence="6">
    <location>
        <begin position="75"/>
        <end position="117"/>
    </location>
</feature>
<feature type="compositionally biased region" description="Basic and acidic residues" evidence="7">
    <location>
        <begin position="1"/>
        <end position="10"/>
    </location>
</feature>
<dbReference type="AlphaFoldDB" id="A0A9W8M1S7"/>
<proteinExistence type="predicted"/>
<evidence type="ECO:0000259" key="8">
    <source>
        <dbReference type="Pfam" id="PF22956"/>
    </source>
</evidence>
<keyword evidence="2" id="KW-0963">Cytoplasm</keyword>
<feature type="repeat" description="HEAT" evidence="5">
    <location>
        <begin position="624"/>
        <end position="662"/>
    </location>
</feature>
<keyword evidence="10" id="KW-1185">Reference proteome</keyword>
<dbReference type="Pfam" id="PF00400">
    <property type="entry name" value="WD40"/>
    <property type="match status" value="7"/>
</dbReference>
<dbReference type="PROSITE" id="PS00678">
    <property type="entry name" value="WD_REPEATS_1"/>
    <property type="match status" value="2"/>
</dbReference>
<dbReference type="InterPro" id="IPR019775">
    <property type="entry name" value="WD40_repeat_CS"/>
</dbReference>
<dbReference type="FunFam" id="2.130.10.10:FF:000074">
    <property type="entry name" value="Angio-associated migratory cell protein-like protein"/>
    <property type="match status" value="1"/>
</dbReference>
<protein>
    <submittedName>
        <fullName evidence="9">Protein phosphatase 2A structural subunit</fullName>
    </submittedName>
</protein>
<comment type="subcellular location">
    <subcellularLocation>
        <location evidence="1">Cytoplasm</location>
    </subcellularLocation>
</comment>